<dbReference type="AlphaFoldDB" id="A0A0F3K6U5"/>
<dbReference type="RefSeq" id="WP_045831081.1">
    <property type="nucleotide sequence ID" value="NZ_JZRB01000053.1"/>
</dbReference>
<dbReference type="PANTHER" id="PTHR22617:SF43">
    <property type="entry name" value="PROTEIN PILI"/>
    <property type="match status" value="1"/>
</dbReference>
<name>A0A0F3K6U5_9GAMM</name>
<dbReference type="CDD" id="cd00588">
    <property type="entry name" value="CheW_like"/>
    <property type="match status" value="1"/>
</dbReference>
<sequence length="181" mass="19982">MSENAALTPFELLAHYERACLVHSAGAPERVDNVGLWRGIGFRVGRRAFVSGIDEINELLAVPALTNVPGTQPWLMGVANVRGNLVPAIDLGRFLFDERTPSSERTRLLLVRQHGGTVGLLVDEVFGQRTMDEGERGTGNEELDPRLARFVVENIQLGEQSFGLFSMNRLVRAPDFRQAAL</sequence>
<evidence type="ECO:0000313" key="2">
    <source>
        <dbReference type="EMBL" id="KJV26687.1"/>
    </source>
</evidence>
<dbReference type="PANTHER" id="PTHR22617">
    <property type="entry name" value="CHEMOTAXIS SENSOR HISTIDINE KINASE-RELATED"/>
    <property type="match status" value="1"/>
</dbReference>
<dbReference type="PATRIC" id="fig|345309.4.peg.3471"/>
<dbReference type="GO" id="GO:0007165">
    <property type="term" value="P:signal transduction"/>
    <property type="evidence" value="ECO:0007669"/>
    <property type="project" value="InterPro"/>
</dbReference>
<protein>
    <submittedName>
        <fullName evidence="2">Chemotaxis protein CheW</fullName>
    </submittedName>
</protein>
<comment type="caution">
    <text evidence="2">The sequence shown here is derived from an EMBL/GenBank/DDBJ whole genome shotgun (WGS) entry which is preliminary data.</text>
</comment>
<dbReference type="Pfam" id="PF01584">
    <property type="entry name" value="CheW"/>
    <property type="match status" value="1"/>
</dbReference>
<evidence type="ECO:0000259" key="1">
    <source>
        <dbReference type="PROSITE" id="PS50851"/>
    </source>
</evidence>
<organism evidence="2 3">
    <name type="scientific">Luteibacter yeojuensis</name>
    <dbReference type="NCBI Taxonomy" id="345309"/>
    <lineage>
        <taxon>Bacteria</taxon>
        <taxon>Pseudomonadati</taxon>
        <taxon>Pseudomonadota</taxon>
        <taxon>Gammaproteobacteria</taxon>
        <taxon>Lysobacterales</taxon>
        <taxon>Rhodanobacteraceae</taxon>
        <taxon>Luteibacter</taxon>
    </lineage>
</organism>
<dbReference type="PROSITE" id="PS50851">
    <property type="entry name" value="CHEW"/>
    <property type="match status" value="1"/>
</dbReference>
<accession>A0A0F3K6U5</accession>
<dbReference type="GO" id="GO:0006935">
    <property type="term" value="P:chemotaxis"/>
    <property type="evidence" value="ECO:0007669"/>
    <property type="project" value="InterPro"/>
</dbReference>
<proteinExistence type="predicted"/>
<gene>
    <name evidence="2" type="ORF">VI08_18315</name>
</gene>
<keyword evidence="3" id="KW-1185">Reference proteome</keyword>
<reference evidence="2 3" key="1">
    <citation type="submission" date="2015-03" db="EMBL/GenBank/DDBJ databases">
        <title>Draft genome sequence of Luteibacter yeojuensis strain SU11.</title>
        <authorList>
            <person name="Sulaiman J."/>
            <person name="Priya K."/>
            <person name="Chan K.-G."/>
        </authorList>
    </citation>
    <scope>NUCLEOTIDE SEQUENCE [LARGE SCALE GENOMIC DNA]</scope>
    <source>
        <strain evidence="2 3">SU11</strain>
    </source>
</reference>
<dbReference type="OrthoDB" id="5298045at2"/>
<dbReference type="InterPro" id="IPR036061">
    <property type="entry name" value="CheW-like_dom_sf"/>
</dbReference>
<dbReference type="InterPro" id="IPR002545">
    <property type="entry name" value="CheW-lke_dom"/>
</dbReference>
<dbReference type="EMBL" id="JZRB01000053">
    <property type="protein sequence ID" value="KJV26687.1"/>
    <property type="molecule type" value="Genomic_DNA"/>
</dbReference>
<dbReference type="SUPFAM" id="SSF50341">
    <property type="entry name" value="CheW-like"/>
    <property type="match status" value="1"/>
</dbReference>
<feature type="domain" description="CheW-like" evidence="1">
    <location>
        <begin position="36"/>
        <end position="176"/>
    </location>
</feature>
<dbReference type="Gene3D" id="2.40.50.180">
    <property type="entry name" value="CheA-289, Domain 4"/>
    <property type="match status" value="1"/>
</dbReference>
<evidence type="ECO:0000313" key="3">
    <source>
        <dbReference type="Proteomes" id="UP000033651"/>
    </source>
</evidence>
<dbReference type="GO" id="GO:0005829">
    <property type="term" value="C:cytosol"/>
    <property type="evidence" value="ECO:0007669"/>
    <property type="project" value="TreeGrafter"/>
</dbReference>
<dbReference type="Proteomes" id="UP000033651">
    <property type="component" value="Unassembled WGS sequence"/>
</dbReference>
<dbReference type="SMART" id="SM00260">
    <property type="entry name" value="CheW"/>
    <property type="match status" value="1"/>
</dbReference>
<dbReference type="InterPro" id="IPR039315">
    <property type="entry name" value="CheW"/>
</dbReference>